<evidence type="ECO:0000313" key="3">
    <source>
        <dbReference type="EMBL" id="MDN3612584.1"/>
    </source>
</evidence>
<accession>A0ABT8C1P7</accession>
<feature type="transmembrane region" description="Helical" evidence="1">
    <location>
        <begin position="12"/>
        <end position="33"/>
    </location>
</feature>
<keyword evidence="1" id="KW-0472">Membrane</keyword>
<proteinExistence type="predicted"/>
<keyword evidence="1" id="KW-1133">Transmembrane helix</keyword>
<evidence type="ECO:0008006" key="5">
    <source>
        <dbReference type="Google" id="ProtNLM"/>
    </source>
</evidence>
<dbReference type="EMBL" id="JAUFQC010000027">
    <property type="protein sequence ID" value="MDN3612584.1"/>
    <property type="molecule type" value="Genomic_DNA"/>
</dbReference>
<reference evidence="4" key="2">
    <citation type="journal article" date="2019" name="Int. J. Syst. Evol. Microbiol.">
        <title>The Global Catalogue of Microorganisms (GCM) 10K type strain sequencing project: providing services to taxonomists for standard genome sequencing and annotation.</title>
        <authorList>
            <consortium name="The Broad Institute Genomics Platform"/>
            <consortium name="The Broad Institute Genome Sequencing Center for Infectious Disease"/>
            <person name="Wu L."/>
            <person name="Ma J."/>
        </authorList>
    </citation>
    <scope>NUCLEOTIDE SEQUENCE [LARGE SCALE GENOMIC DNA]</scope>
    <source>
        <strain evidence="4">CECT 7398</strain>
    </source>
</reference>
<dbReference type="Proteomes" id="UP001238540">
    <property type="component" value="Unassembled WGS sequence"/>
</dbReference>
<dbReference type="EMBL" id="JAUFQC010000027">
    <property type="protein sequence ID" value="MDN3611253.1"/>
    <property type="molecule type" value="Genomic_DNA"/>
</dbReference>
<name>A0ABT8C1P7_9VIBR</name>
<reference evidence="3" key="1">
    <citation type="journal article" date="2014" name="Int. J. Syst. Evol. Microbiol.">
        <title>Complete genome of a new Firmicutes species belonging to the dominant human colonic microbiota ('Ruminococcus bicirculans') reveals two chromosomes and a selective capacity to utilize plant glucans.</title>
        <authorList>
            <consortium name="NISC Comparative Sequencing Program"/>
            <person name="Wegmann U."/>
            <person name="Louis P."/>
            <person name="Goesmann A."/>
            <person name="Henrissat B."/>
            <person name="Duncan S.H."/>
            <person name="Flint H.J."/>
        </authorList>
    </citation>
    <scope>NUCLEOTIDE SEQUENCE</scope>
    <source>
        <strain evidence="3">CECT 7398</strain>
    </source>
</reference>
<evidence type="ECO:0000256" key="1">
    <source>
        <dbReference type="SAM" id="Phobius"/>
    </source>
</evidence>
<keyword evidence="1" id="KW-0812">Transmembrane</keyword>
<sequence>MSLIESALTSFVVSGIWLAIVGFLCKSLIANLLGRELEAYKGKIAAQNIEHQVVLSRLHEKRADGILSIYLALIEYVDVSKRFIHQAEHIEENEREILVEDMSRSATHFRDVYVKNHLYLNESLCQRIQATFKEVQIPAHRFIFAFSSFMHSEIAPEHEYDEAWKTAFTTFADTIPPLLSELETEFRSILGVK</sequence>
<organism evidence="3 4">
    <name type="scientific">Vibrio ostreicida</name>
    <dbReference type="NCBI Taxonomy" id="526588"/>
    <lineage>
        <taxon>Bacteria</taxon>
        <taxon>Pseudomonadati</taxon>
        <taxon>Pseudomonadota</taxon>
        <taxon>Gammaproteobacteria</taxon>
        <taxon>Vibrionales</taxon>
        <taxon>Vibrionaceae</taxon>
        <taxon>Vibrio</taxon>
    </lineage>
</organism>
<protein>
    <recommendedName>
        <fullName evidence="5">DUF4760 domain-containing protein</fullName>
    </recommendedName>
</protein>
<reference evidence="3" key="3">
    <citation type="submission" date="2023-06" db="EMBL/GenBank/DDBJ databases">
        <authorList>
            <person name="Lucena T."/>
            <person name="Sun Q."/>
        </authorList>
    </citation>
    <scope>NUCLEOTIDE SEQUENCE</scope>
    <source>
        <strain evidence="3">CECT 7398</strain>
    </source>
</reference>
<keyword evidence="4" id="KW-1185">Reference proteome</keyword>
<dbReference type="RefSeq" id="WP_170882790.1">
    <property type="nucleotide sequence ID" value="NZ_JABEYA020000006.1"/>
</dbReference>
<comment type="caution">
    <text evidence="3">The sequence shown here is derived from an EMBL/GenBank/DDBJ whole genome shotgun (WGS) entry which is preliminary data.</text>
</comment>
<evidence type="ECO:0000313" key="2">
    <source>
        <dbReference type="EMBL" id="MDN3611253.1"/>
    </source>
</evidence>
<evidence type="ECO:0000313" key="4">
    <source>
        <dbReference type="Proteomes" id="UP001238540"/>
    </source>
</evidence>
<gene>
    <name evidence="2" type="ORF">QWZ16_16750</name>
    <name evidence="3" type="ORF">QWZ16_23585</name>
</gene>